<feature type="domain" description="Protein kinase" evidence="5">
    <location>
        <begin position="68"/>
        <end position="320"/>
    </location>
</feature>
<evidence type="ECO:0000256" key="1">
    <source>
        <dbReference type="ARBA" id="ARBA00022679"/>
    </source>
</evidence>
<keyword evidence="4" id="KW-0067">ATP-binding</keyword>
<dbReference type="AlphaFoldDB" id="A0A4Z1R560"/>
<dbReference type="CDD" id="cd14014">
    <property type="entry name" value="STKc_PknB_like"/>
    <property type="match status" value="1"/>
</dbReference>
<evidence type="ECO:0000259" key="5">
    <source>
        <dbReference type="PROSITE" id="PS50011"/>
    </source>
</evidence>
<dbReference type="SUPFAM" id="SSF56436">
    <property type="entry name" value="C-type lectin-like"/>
    <property type="match status" value="1"/>
</dbReference>
<dbReference type="PANTHER" id="PTHR43289">
    <property type="entry name" value="MITOGEN-ACTIVATED PROTEIN KINASE KINASE KINASE 20-RELATED"/>
    <property type="match status" value="1"/>
</dbReference>
<evidence type="ECO:0000313" key="7">
    <source>
        <dbReference type="Proteomes" id="UP000298681"/>
    </source>
</evidence>
<dbReference type="Pfam" id="PF03781">
    <property type="entry name" value="FGE-sulfatase"/>
    <property type="match status" value="1"/>
</dbReference>
<dbReference type="InterPro" id="IPR016187">
    <property type="entry name" value="CTDL_fold"/>
</dbReference>
<dbReference type="Gene3D" id="3.30.200.20">
    <property type="entry name" value="Phosphorylase Kinase, domain 1"/>
    <property type="match status" value="1"/>
</dbReference>
<keyword evidence="1" id="KW-0808">Transferase</keyword>
<name>A0A4Z1R560_9GAMM</name>
<dbReference type="EMBL" id="SPUH01000001">
    <property type="protein sequence ID" value="TKS53675.1"/>
    <property type="molecule type" value="Genomic_DNA"/>
</dbReference>
<evidence type="ECO:0000256" key="3">
    <source>
        <dbReference type="ARBA" id="ARBA00022777"/>
    </source>
</evidence>
<dbReference type="PROSITE" id="PS50011">
    <property type="entry name" value="PROTEIN_KINASE_DOM"/>
    <property type="match status" value="1"/>
</dbReference>
<dbReference type="GO" id="GO:0004674">
    <property type="term" value="F:protein serine/threonine kinase activity"/>
    <property type="evidence" value="ECO:0007669"/>
    <property type="project" value="TreeGrafter"/>
</dbReference>
<keyword evidence="7" id="KW-1185">Reference proteome</keyword>
<proteinExistence type="predicted"/>
<dbReference type="Gene3D" id="1.10.510.10">
    <property type="entry name" value="Transferase(Phosphotransferase) domain 1"/>
    <property type="match status" value="1"/>
</dbReference>
<dbReference type="PANTHER" id="PTHR43289:SF6">
    <property type="entry name" value="SERINE_THREONINE-PROTEIN KINASE NEKL-3"/>
    <property type="match status" value="1"/>
</dbReference>
<dbReference type="Gene3D" id="3.90.1580.10">
    <property type="entry name" value="paralog of FGE (formylglycine-generating enzyme)"/>
    <property type="match status" value="1"/>
</dbReference>
<dbReference type="InterPro" id="IPR042095">
    <property type="entry name" value="SUMF_sf"/>
</dbReference>
<dbReference type="InterPro" id="IPR005532">
    <property type="entry name" value="SUMF_dom"/>
</dbReference>
<accession>A0A4Z1R560</accession>
<comment type="caution">
    <text evidence="6">The sequence shown here is derived from an EMBL/GenBank/DDBJ whole genome shotgun (WGS) entry which is preliminary data.</text>
</comment>
<dbReference type="InterPro" id="IPR011009">
    <property type="entry name" value="Kinase-like_dom_sf"/>
</dbReference>
<dbReference type="Proteomes" id="UP000298681">
    <property type="component" value="Unassembled WGS sequence"/>
</dbReference>
<protein>
    <recommendedName>
        <fullName evidence="5">Protein kinase domain-containing protein</fullName>
    </recommendedName>
</protein>
<dbReference type="GO" id="GO:0005524">
    <property type="term" value="F:ATP binding"/>
    <property type="evidence" value="ECO:0007669"/>
    <property type="project" value="UniProtKB-KW"/>
</dbReference>
<dbReference type="SUPFAM" id="SSF56112">
    <property type="entry name" value="Protein kinase-like (PK-like)"/>
    <property type="match status" value="1"/>
</dbReference>
<sequence length="724" mass="78678">MSSTTRVTWWRGCASRSTCAARRTVGTADVIHHDRGRRGYAARLTGGGMQDRTTSHDAATPLPEIAGYRVLRRIADGGMSTVYLARQEALGRDVAIKVMRPEALGDEVSRRRFENEARTIGRLDHPHIVGIHQIGRTADDRPFFVMPHMTRGHLGQRELAGDETRIREILRALLAALTYAHARGVIHRDVKAENVLFDEADRPLLADFGIALRRGYGSRVTSAGLALGSTAYMAPEQARGEEVDHRADLYALGVLTWEMLTGRLPFEAQDALSMAVMHAQDPIPRLPPHLRHWQKFIDRSMAKYPLKRFHDAADMLHALERLPQGPQRSFSPRDAAAAGMARMRELPRGAWIVLGLLLAAGLGFGMRHGDDAARGFFRAGTPSQPGAIADGGIPMIGNPDDALLRAAPESEASTLVEDARRQLQQRRLVSPAGDNAYDSLVAVAGIAPDHLDLPQLSAQLARALAAGAADAVINGNDAAARRQLERIASLAQATGLGDEDLAGELRRDFASALATRIEAAARRFDRDTARKAVALAEAASLDATTRERLRRQAEAVPAVGAVLTGDPARMTVVRSGDGAYALTRRHISRSDYARFAEATGRAATLCRERASVLRVIARRDWTDPGFEQGNADPVVCVSWDDAQAFAQWLGARNGHRYRLPTAVEASGSAASGGSRAVAEWLLDCEGDCARRHVRGSSWRRDESGGARDGGRGYDDVGFRLVREP</sequence>
<dbReference type="Pfam" id="PF00069">
    <property type="entry name" value="Pkinase"/>
    <property type="match status" value="1"/>
</dbReference>
<gene>
    <name evidence="6" type="ORF">E4582_02070</name>
</gene>
<keyword evidence="3" id="KW-0418">Kinase</keyword>
<evidence type="ECO:0000313" key="6">
    <source>
        <dbReference type="EMBL" id="TKS53675.1"/>
    </source>
</evidence>
<reference evidence="6 7" key="1">
    <citation type="submission" date="2019-01" db="EMBL/GenBank/DDBJ databases">
        <authorList>
            <person name="Zhang S."/>
        </authorList>
    </citation>
    <scope>NUCLEOTIDE SEQUENCE [LARGE SCALE GENOMIC DNA]</scope>
    <source>
        <strain evidence="6 7">1626</strain>
    </source>
</reference>
<organism evidence="6 7">
    <name type="scientific">Luteimonas yindakuii</name>
    <dbReference type="NCBI Taxonomy" id="2565782"/>
    <lineage>
        <taxon>Bacteria</taxon>
        <taxon>Pseudomonadati</taxon>
        <taxon>Pseudomonadota</taxon>
        <taxon>Gammaproteobacteria</taxon>
        <taxon>Lysobacterales</taxon>
        <taxon>Lysobacteraceae</taxon>
        <taxon>Luteimonas</taxon>
    </lineage>
</organism>
<dbReference type="PROSITE" id="PS00108">
    <property type="entry name" value="PROTEIN_KINASE_ST"/>
    <property type="match status" value="1"/>
</dbReference>
<evidence type="ECO:0000256" key="4">
    <source>
        <dbReference type="ARBA" id="ARBA00022840"/>
    </source>
</evidence>
<dbReference type="SMART" id="SM00220">
    <property type="entry name" value="S_TKc"/>
    <property type="match status" value="1"/>
</dbReference>
<dbReference type="InterPro" id="IPR008271">
    <property type="entry name" value="Ser/Thr_kinase_AS"/>
</dbReference>
<evidence type="ECO:0000256" key="2">
    <source>
        <dbReference type="ARBA" id="ARBA00022741"/>
    </source>
</evidence>
<dbReference type="InterPro" id="IPR000719">
    <property type="entry name" value="Prot_kinase_dom"/>
</dbReference>
<keyword evidence="2" id="KW-0547">Nucleotide-binding</keyword>